<evidence type="ECO:0008006" key="2">
    <source>
        <dbReference type="Google" id="ProtNLM"/>
    </source>
</evidence>
<gene>
    <name evidence="1" type="ORF">LCGC14_2503940</name>
</gene>
<accession>A0A0F9BP14</accession>
<evidence type="ECO:0000313" key="1">
    <source>
        <dbReference type="EMBL" id="KKL15602.1"/>
    </source>
</evidence>
<comment type="caution">
    <text evidence="1">The sequence shown here is derived from an EMBL/GenBank/DDBJ whole genome shotgun (WGS) entry which is preliminary data.</text>
</comment>
<dbReference type="AlphaFoldDB" id="A0A0F9BP14"/>
<name>A0A0F9BP14_9ZZZZ</name>
<sequence length="204" mass="22978">MAALGAAELEEQAKARRAELERADTAYWKEMGEGNNERGIRFYLERYPDGRYAEVARENLEILEQRKRNQTSANESQAWNDAVRTNTEQSYQAYLTRYPTGSYTNEAAARIKELRARPDPAIEQARAEEDALNMAPLARRLSNSTSAECLSHRKPSRFHPSRLHCNPPKDVAAPRGPLLECVSLAPAARCAATRTRQACRSRAT</sequence>
<feature type="non-terminal residue" evidence="1">
    <location>
        <position position="1"/>
    </location>
</feature>
<protein>
    <recommendedName>
        <fullName evidence="2">Outer membrane lipoprotein BamD-like domain-containing protein</fullName>
    </recommendedName>
</protein>
<dbReference type="EMBL" id="LAZR01040004">
    <property type="protein sequence ID" value="KKL15602.1"/>
    <property type="molecule type" value="Genomic_DNA"/>
</dbReference>
<organism evidence="1">
    <name type="scientific">marine sediment metagenome</name>
    <dbReference type="NCBI Taxonomy" id="412755"/>
    <lineage>
        <taxon>unclassified sequences</taxon>
        <taxon>metagenomes</taxon>
        <taxon>ecological metagenomes</taxon>
    </lineage>
</organism>
<proteinExistence type="predicted"/>
<reference evidence="1" key="1">
    <citation type="journal article" date="2015" name="Nature">
        <title>Complex archaea that bridge the gap between prokaryotes and eukaryotes.</title>
        <authorList>
            <person name="Spang A."/>
            <person name="Saw J.H."/>
            <person name="Jorgensen S.L."/>
            <person name="Zaremba-Niedzwiedzka K."/>
            <person name="Martijn J."/>
            <person name="Lind A.E."/>
            <person name="van Eijk R."/>
            <person name="Schleper C."/>
            <person name="Guy L."/>
            <person name="Ettema T.J."/>
        </authorList>
    </citation>
    <scope>NUCLEOTIDE SEQUENCE</scope>
</reference>